<organism evidence="1 2">
    <name type="scientific">Amycolatopsis speibonae</name>
    <dbReference type="NCBI Taxonomy" id="1450224"/>
    <lineage>
        <taxon>Bacteria</taxon>
        <taxon>Bacillati</taxon>
        <taxon>Actinomycetota</taxon>
        <taxon>Actinomycetes</taxon>
        <taxon>Pseudonocardiales</taxon>
        <taxon>Pseudonocardiaceae</taxon>
        <taxon>Amycolatopsis</taxon>
    </lineage>
</organism>
<sequence length="508" mass="54053">MALGWKTSDGKSVMSQVERTAAGTIVDESLGGIDARPNAANYVYDAVGRLTEAFVTGHHYTYDYTSTASATCPAATQGNAGLNTNRMRLLDETTAGTAETRYCYDAADRILATEGASALSEFSYDANGNTTGWKDGSGATTTLTWDGSDRNIGVATSGPNAAANANIAYTRDAVNRIVRRDPRDCDNNTAVRYGYTNGEDAADLTLGADDRLTSFTLSLPGGVLYSAKVGSDGAFTPSFDHPSIRGDLVLTTDAAGHQTGDLRTFDPYGQPLTATGAVDTQNVPDNSPGAMDYGWLGEHQRAYEHTGALSIVQMGARPYSPLLGRFLSVDPVEGGSANDYDYVAGDPINATDLDGKMWGWLKAAVNVVTTVAEYAAWIPGPIGTVASGIAAVGNAVQGNWGKAAMYAASAVTFGAARYVAAVGKIVQKSKIFGASSKLFGRHKIGIFNRNDKLRLGWTWKGSAKKGNHSLALRVGSKRSYLGFRGRYVRWRGKRINVHFHYHMVKGGR</sequence>
<gene>
    <name evidence="1" type="ORF">ACFOSH_39175</name>
</gene>
<reference evidence="2" key="1">
    <citation type="journal article" date="2019" name="Int. J. Syst. Evol. Microbiol.">
        <title>The Global Catalogue of Microorganisms (GCM) 10K type strain sequencing project: providing services to taxonomists for standard genome sequencing and annotation.</title>
        <authorList>
            <consortium name="The Broad Institute Genomics Platform"/>
            <consortium name="The Broad Institute Genome Sequencing Center for Infectious Disease"/>
            <person name="Wu L."/>
            <person name="Ma J."/>
        </authorList>
    </citation>
    <scope>NUCLEOTIDE SEQUENCE [LARGE SCALE GENOMIC DNA]</scope>
    <source>
        <strain evidence="2">CGMCC 4.7676</strain>
    </source>
</reference>
<dbReference type="RefSeq" id="WP_378245986.1">
    <property type="nucleotide sequence ID" value="NZ_JBHRWK010000094.1"/>
</dbReference>
<dbReference type="InterPro" id="IPR022385">
    <property type="entry name" value="Rhs_assc_core"/>
</dbReference>
<evidence type="ECO:0000313" key="1">
    <source>
        <dbReference type="EMBL" id="MFC3455492.1"/>
    </source>
</evidence>
<accession>A0ABV7PC09</accession>
<comment type="caution">
    <text evidence="1">The sequence shown here is derived from an EMBL/GenBank/DDBJ whole genome shotgun (WGS) entry which is preliminary data.</text>
</comment>
<dbReference type="InterPro" id="IPR006530">
    <property type="entry name" value="YD"/>
</dbReference>
<keyword evidence="2" id="KW-1185">Reference proteome</keyword>
<dbReference type="PANTHER" id="PTHR32305">
    <property type="match status" value="1"/>
</dbReference>
<name>A0ABV7PC09_9PSEU</name>
<proteinExistence type="predicted"/>
<dbReference type="Proteomes" id="UP001595645">
    <property type="component" value="Unassembled WGS sequence"/>
</dbReference>
<protein>
    <submittedName>
        <fullName evidence="1">RHS repeat-associated core domain-containing protein</fullName>
    </submittedName>
</protein>
<dbReference type="Gene3D" id="2.180.10.10">
    <property type="entry name" value="RHS repeat-associated core"/>
    <property type="match status" value="1"/>
</dbReference>
<dbReference type="NCBIfam" id="TIGR03696">
    <property type="entry name" value="Rhs_assc_core"/>
    <property type="match status" value="1"/>
</dbReference>
<dbReference type="NCBIfam" id="TIGR01643">
    <property type="entry name" value="YD_repeat_2x"/>
    <property type="match status" value="1"/>
</dbReference>
<evidence type="ECO:0000313" key="2">
    <source>
        <dbReference type="Proteomes" id="UP001595645"/>
    </source>
</evidence>
<dbReference type="InterPro" id="IPR050708">
    <property type="entry name" value="T6SS_VgrG/RHS"/>
</dbReference>
<dbReference type="PANTHER" id="PTHR32305:SF15">
    <property type="entry name" value="PROTEIN RHSA-RELATED"/>
    <property type="match status" value="1"/>
</dbReference>
<dbReference type="EMBL" id="JBHRWK010000094">
    <property type="protein sequence ID" value="MFC3455492.1"/>
    <property type="molecule type" value="Genomic_DNA"/>
</dbReference>